<feature type="compositionally biased region" description="Low complexity" evidence="1">
    <location>
        <begin position="442"/>
        <end position="461"/>
    </location>
</feature>
<sequence>MNNGPQASTNWTTPDYDENGGFVPTMSMIWVTIVFFVLIVGLLISCSAAIVFTRWSYKRQAKRRLQQEREKNRRMEDRLASEQARVKDKMRELKEREFDMKVQQQNLQLQAEMNAAAPFPEPKTVIIPAPSAQPPPPVNVYIPPQYAYQTAPALPSQQPSPTDVYHNWEQPRVHRSPGRYIKIPVEDLQKLKFGDDFLRNPRQSPCADVESPAPRRKRSVSVSNQTDESSFVPVAVSRVLPLSTWRATSSPSIMSVGTSSAPTSTTATSTVPTSTGQRTPSTTSTLHSPAETSSSVTSVPRTPRKPVLTTSGSCDSITVSMSSVMVDMTPPKPKSKSAERLRSPIRFVNPKIRLREPEVTKPKYGSPVNLVDPKIIVKTPKKRERVDVHPGDVGEMLNNLATQKTTQDPRKPNQRFELVPVNSSDKSSLRSIPSIPTTTLVTVTPKTSSPETKSTTPATTDTLDDPRFKCTLFHIPPEDNPILSANPYWRSQCNRQMEIDRLKSPTTGKLRQITVKAKEDTTWFPPTNCDRFNWKTKPMDLSYPKYATVPHKTPSTTRSGRAGFKSASSEKAPKLVQPTSFDLPQRHKAENVNLL</sequence>
<evidence type="ECO:0000256" key="2">
    <source>
        <dbReference type="SAM" id="Phobius"/>
    </source>
</evidence>
<proteinExistence type="predicted"/>
<feature type="compositionally biased region" description="Low complexity" evidence="1">
    <location>
        <begin position="255"/>
        <end position="276"/>
    </location>
</feature>
<feature type="region of interest" description="Disordered" evidence="1">
    <location>
        <begin position="549"/>
        <end position="595"/>
    </location>
</feature>
<keyword evidence="2" id="KW-0812">Transmembrane</keyword>
<gene>
    <name evidence="3" type="ORF">L596_017991</name>
</gene>
<feature type="region of interest" description="Disordered" evidence="1">
    <location>
        <begin position="65"/>
        <end position="87"/>
    </location>
</feature>
<comment type="caution">
    <text evidence="3">The sequence shown here is derived from an EMBL/GenBank/DDBJ whole genome shotgun (WGS) entry which is preliminary data.</text>
</comment>
<dbReference type="EMBL" id="AZBU02000005">
    <property type="protein sequence ID" value="TKR76925.1"/>
    <property type="molecule type" value="Genomic_DNA"/>
</dbReference>
<protein>
    <submittedName>
        <fullName evidence="3">Uncharacterized protein</fullName>
    </submittedName>
</protein>
<dbReference type="Proteomes" id="UP000298663">
    <property type="component" value="Unassembled WGS sequence"/>
</dbReference>
<keyword evidence="2" id="KW-0472">Membrane</keyword>
<feature type="compositionally biased region" description="Basic and acidic residues" evidence="1">
    <location>
        <begin position="584"/>
        <end position="595"/>
    </location>
</feature>
<keyword evidence="4" id="KW-1185">Reference proteome</keyword>
<feature type="compositionally biased region" description="Polar residues" evidence="1">
    <location>
        <begin position="220"/>
        <end position="229"/>
    </location>
</feature>
<name>A0A4V6A1W1_STECR</name>
<organism evidence="3 4">
    <name type="scientific">Steinernema carpocapsae</name>
    <name type="common">Entomopathogenic nematode</name>
    <dbReference type="NCBI Taxonomy" id="34508"/>
    <lineage>
        <taxon>Eukaryota</taxon>
        <taxon>Metazoa</taxon>
        <taxon>Ecdysozoa</taxon>
        <taxon>Nematoda</taxon>
        <taxon>Chromadorea</taxon>
        <taxon>Rhabditida</taxon>
        <taxon>Tylenchina</taxon>
        <taxon>Panagrolaimomorpha</taxon>
        <taxon>Strongyloidoidea</taxon>
        <taxon>Steinernematidae</taxon>
        <taxon>Steinernema</taxon>
    </lineage>
</organism>
<accession>A0A4V6A1W1</accession>
<feature type="transmembrane region" description="Helical" evidence="2">
    <location>
        <begin position="28"/>
        <end position="53"/>
    </location>
</feature>
<reference evidence="3 4" key="1">
    <citation type="journal article" date="2015" name="Genome Biol.">
        <title>Comparative genomics of Steinernema reveals deeply conserved gene regulatory networks.</title>
        <authorList>
            <person name="Dillman A.R."/>
            <person name="Macchietto M."/>
            <person name="Porter C.F."/>
            <person name="Rogers A."/>
            <person name="Williams B."/>
            <person name="Antoshechkin I."/>
            <person name="Lee M.M."/>
            <person name="Goodwin Z."/>
            <person name="Lu X."/>
            <person name="Lewis E.E."/>
            <person name="Goodrich-Blair H."/>
            <person name="Stock S.P."/>
            <person name="Adams B.J."/>
            <person name="Sternberg P.W."/>
            <person name="Mortazavi A."/>
        </authorList>
    </citation>
    <scope>NUCLEOTIDE SEQUENCE [LARGE SCALE GENOMIC DNA]</scope>
    <source>
        <strain evidence="3 4">ALL</strain>
    </source>
</reference>
<keyword evidence="2" id="KW-1133">Transmembrane helix</keyword>
<dbReference type="AlphaFoldDB" id="A0A4V6A1W1"/>
<feature type="region of interest" description="Disordered" evidence="1">
    <location>
        <begin position="442"/>
        <end position="463"/>
    </location>
</feature>
<reference evidence="3 4" key="2">
    <citation type="journal article" date="2019" name="G3 (Bethesda)">
        <title>Hybrid Assembly of the Genome of the Entomopathogenic Nematode Steinernema carpocapsae Identifies the X-Chromosome.</title>
        <authorList>
            <person name="Serra L."/>
            <person name="Macchietto M."/>
            <person name="Macias-Munoz A."/>
            <person name="McGill C.J."/>
            <person name="Rodriguez I.M."/>
            <person name="Rodriguez B."/>
            <person name="Murad R."/>
            <person name="Mortazavi A."/>
        </authorList>
    </citation>
    <scope>NUCLEOTIDE SEQUENCE [LARGE SCALE GENOMIC DNA]</scope>
    <source>
        <strain evidence="3 4">ALL</strain>
    </source>
</reference>
<evidence type="ECO:0000313" key="3">
    <source>
        <dbReference type="EMBL" id="TKR76925.1"/>
    </source>
</evidence>
<evidence type="ECO:0000256" key="1">
    <source>
        <dbReference type="SAM" id="MobiDB-lite"/>
    </source>
</evidence>
<evidence type="ECO:0000313" key="4">
    <source>
        <dbReference type="Proteomes" id="UP000298663"/>
    </source>
</evidence>
<feature type="compositionally biased region" description="Low complexity" evidence="1">
    <location>
        <begin position="292"/>
        <end position="301"/>
    </location>
</feature>
<feature type="region of interest" description="Disordered" evidence="1">
    <location>
        <begin position="196"/>
        <end position="230"/>
    </location>
</feature>
<feature type="compositionally biased region" description="Polar residues" evidence="1">
    <location>
        <begin position="277"/>
        <end position="291"/>
    </location>
</feature>
<feature type="region of interest" description="Disordered" evidence="1">
    <location>
        <begin position="248"/>
        <end position="314"/>
    </location>
</feature>